<gene>
    <name evidence="2" type="ORF">FPE_LOCUS28801</name>
</gene>
<dbReference type="PANTHER" id="PTHR46236:SF35">
    <property type="entry name" value="MATH DOMAIN-CONTAINING PROTEIN"/>
    <property type="match status" value="1"/>
</dbReference>
<proteinExistence type="predicted"/>
<name>A0AAD2A7R0_9LAMI</name>
<dbReference type="Proteomes" id="UP000834106">
    <property type="component" value="Chromosome 18"/>
</dbReference>
<dbReference type="CDD" id="cd00121">
    <property type="entry name" value="MATH"/>
    <property type="match status" value="1"/>
</dbReference>
<sequence length="101" mass="11712">MFFSFCFLRVIVKEKEIEVVAENKPLKDCERARRTWTIGKFTYTWRLLMFPKGNGVEYLGVPDSDSLPEGWTRTAKYSIELINQMDRTKTITKGSCVHSLG</sequence>
<organism evidence="2 3">
    <name type="scientific">Fraxinus pennsylvanica</name>
    <dbReference type="NCBI Taxonomy" id="56036"/>
    <lineage>
        <taxon>Eukaryota</taxon>
        <taxon>Viridiplantae</taxon>
        <taxon>Streptophyta</taxon>
        <taxon>Embryophyta</taxon>
        <taxon>Tracheophyta</taxon>
        <taxon>Spermatophyta</taxon>
        <taxon>Magnoliopsida</taxon>
        <taxon>eudicotyledons</taxon>
        <taxon>Gunneridae</taxon>
        <taxon>Pentapetalae</taxon>
        <taxon>asterids</taxon>
        <taxon>lamiids</taxon>
        <taxon>Lamiales</taxon>
        <taxon>Oleaceae</taxon>
        <taxon>Oleeae</taxon>
        <taxon>Fraxinus</taxon>
    </lineage>
</organism>
<accession>A0AAD2A7R0</accession>
<evidence type="ECO:0000256" key="1">
    <source>
        <dbReference type="ARBA" id="ARBA00023054"/>
    </source>
</evidence>
<evidence type="ECO:0000313" key="2">
    <source>
        <dbReference type="EMBL" id="CAI9781371.1"/>
    </source>
</evidence>
<dbReference type="AlphaFoldDB" id="A0AAD2A7R0"/>
<keyword evidence="3" id="KW-1185">Reference proteome</keyword>
<dbReference type="InterPro" id="IPR008974">
    <property type="entry name" value="TRAF-like"/>
</dbReference>
<dbReference type="PANTHER" id="PTHR46236">
    <property type="entry name" value="TRAF-LIKE SUPERFAMILY PROTEIN"/>
    <property type="match status" value="1"/>
</dbReference>
<keyword evidence="1" id="KW-0175">Coiled coil</keyword>
<dbReference type="Gene3D" id="2.60.210.10">
    <property type="entry name" value="Apoptosis, Tumor Necrosis Factor Receptor Associated Protein 2, Chain A"/>
    <property type="match status" value="1"/>
</dbReference>
<protein>
    <submittedName>
        <fullName evidence="2">Uncharacterized protein</fullName>
    </submittedName>
</protein>
<dbReference type="InterPro" id="IPR050804">
    <property type="entry name" value="MCC"/>
</dbReference>
<dbReference type="EMBL" id="OU503053">
    <property type="protein sequence ID" value="CAI9781371.1"/>
    <property type="molecule type" value="Genomic_DNA"/>
</dbReference>
<evidence type="ECO:0000313" key="3">
    <source>
        <dbReference type="Proteomes" id="UP000834106"/>
    </source>
</evidence>
<dbReference type="InterPro" id="IPR002083">
    <property type="entry name" value="MATH/TRAF_dom"/>
</dbReference>
<dbReference type="SUPFAM" id="SSF49599">
    <property type="entry name" value="TRAF domain-like"/>
    <property type="match status" value="1"/>
</dbReference>
<reference evidence="2" key="1">
    <citation type="submission" date="2023-05" db="EMBL/GenBank/DDBJ databases">
        <authorList>
            <person name="Huff M."/>
        </authorList>
    </citation>
    <scope>NUCLEOTIDE SEQUENCE</scope>
</reference>